<dbReference type="STRING" id="50340.PF66_03707"/>
<dbReference type="Gene3D" id="1.10.3730.20">
    <property type="match status" value="1"/>
</dbReference>
<feature type="transmembrane region" description="Helical" evidence="1">
    <location>
        <begin position="62"/>
        <end position="80"/>
    </location>
</feature>
<feature type="transmembrane region" description="Helical" evidence="1">
    <location>
        <begin position="121"/>
        <end position="141"/>
    </location>
</feature>
<dbReference type="GO" id="GO:0016020">
    <property type="term" value="C:membrane"/>
    <property type="evidence" value="ECO:0007669"/>
    <property type="project" value="InterPro"/>
</dbReference>
<dbReference type="PANTHER" id="PTHR22911:SF137">
    <property type="entry name" value="SOLUTE CARRIER FAMILY 35 MEMBER G2-RELATED"/>
    <property type="match status" value="1"/>
</dbReference>
<dbReference type="Proteomes" id="UP000037931">
    <property type="component" value="Unassembled WGS sequence"/>
</dbReference>
<evidence type="ECO:0000313" key="3">
    <source>
        <dbReference type="EMBL" id="KPA89853.1"/>
    </source>
</evidence>
<accession>A0A0M9GFQ0</accession>
<dbReference type="SUPFAM" id="SSF103481">
    <property type="entry name" value="Multidrug resistance efflux transporter EmrE"/>
    <property type="match status" value="1"/>
</dbReference>
<feature type="transmembrane region" description="Helical" evidence="1">
    <location>
        <begin position="30"/>
        <end position="50"/>
    </location>
</feature>
<keyword evidence="1" id="KW-0472">Membrane</keyword>
<evidence type="ECO:0000256" key="1">
    <source>
        <dbReference type="SAM" id="Phobius"/>
    </source>
</evidence>
<name>A0A0M9GFQ0_9PSED</name>
<proteinExistence type="predicted"/>
<evidence type="ECO:0000259" key="2">
    <source>
        <dbReference type="Pfam" id="PF00892"/>
    </source>
</evidence>
<keyword evidence="1" id="KW-0812">Transmembrane</keyword>
<organism evidence="3 4">
    <name type="scientific">Pseudomonas asplenii</name>
    <dbReference type="NCBI Taxonomy" id="53407"/>
    <lineage>
        <taxon>Bacteria</taxon>
        <taxon>Pseudomonadati</taxon>
        <taxon>Pseudomonadota</taxon>
        <taxon>Gammaproteobacteria</taxon>
        <taxon>Pseudomonadales</taxon>
        <taxon>Pseudomonadaceae</taxon>
        <taxon>Pseudomonas</taxon>
    </lineage>
</organism>
<dbReference type="PANTHER" id="PTHR22911">
    <property type="entry name" value="ACYL-MALONYL CONDENSING ENZYME-RELATED"/>
    <property type="match status" value="1"/>
</dbReference>
<gene>
    <name evidence="3" type="ORF">PF66_03707</name>
</gene>
<dbReference type="FunFam" id="1.10.3730.20:FF:000009">
    <property type="entry name" value="EamA family transporter"/>
    <property type="match status" value="1"/>
</dbReference>
<feature type="domain" description="EamA" evidence="2">
    <location>
        <begin position="29"/>
        <end position="164"/>
    </location>
</feature>
<feature type="transmembrane region" description="Helical" evidence="1">
    <location>
        <begin position="147"/>
        <end position="165"/>
    </location>
</feature>
<feature type="transmembrane region" description="Helical" evidence="1">
    <location>
        <begin position="92"/>
        <end position="114"/>
    </location>
</feature>
<dbReference type="AlphaFoldDB" id="A0A0M9GFQ0"/>
<comment type="caution">
    <text evidence="3">The sequence shown here is derived from an EMBL/GenBank/DDBJ whole genome shotgun (WGS) entry which is preliminary data.</text>
</comment>
<dbReference type="EMBL" id="JSYZ01000014">
    <property type="protein sequence ID" value="KPA89853.1"/>
    <property type="molecule type" value="Genomic_DNA"/>
</dbReference>
<keyword evidence="1" id="KW-1133">Transmembrane helix</keyword>
<sequence length="167" mass="18043">MQAHAMRGNDRIEFTLRECDTMGPGFFSSWTFWALLSATFAALTAIFAKIGIDNVNSDFATLLRTVVVLISLALILYATGQYQSLRSISGKSYLFLLLSGLATGASWLCYFRALKAGPASLVAPVDKLSVVLVAIIGVLLLGERLDLRQWAGIGMITGGVVLLALRR</sequence>
<dbReference type="Pfam" id="PF00892">
    <property type="entry name" value="EamA"/>
    <property type="match status" value="1"/>
</dbReference>
<protein>
    <submittedName>
        <fullName evidence="3">Putative membrane protein</fullName>
    </submittedName>
</protein>
<dbReference type="InterPro" id="IPR037185">
    <property type="entry name" value="EmrE-like"/>
</dbReference>
<dbReference type="PATRIC" id="fig|50340.43.peg.1006"/>
<dbReference type="InterPro" id="IPR000620">
    <property type="entry name" value="EamA_dom"/>
</dbReference>
<evidence type="ECO:0000313" key="4">
    <source>
        <dbReference type="Proteomes" id="UP000037931"/>
    </source>
</evidence>
<keyword evidence="4" id="KW-1185">Reference proteome</keyword>
<reference evidence="3 4" key="1">
    <citation type="journal article" date="2015" name="PLoS ONE">
        <title>Rice-Infecting Pseudomonas Genomes Are Highly Accessorized and Harbor Multiple Putative Virulence Mechanisms to Cause Sheath Brown Rot.</title>
        <authorList>
            <person name="Quibod I.L."/>
            <person name="Grande G."/>
            <person name="Oreiro E.G."/>
            <person name="Borja F.N."/>
            <person name="Dossa G.S."/>
            <person name="Mauleon R."/>
            <person name="Cruz C.V."/>
            <person name="Oliva R."/>
        </authorList>
    </citation>
    <scope>NUCLEOTIDE SEQUENCE [LARGE SCALE GENOMIC DNA]</scope>
    <source>
        <strain evidence="3 4">IRRI 6609</strain>
    </source>
</reference>